<dbReference type="Proteomes" id="UP000707138">
    <property type="component" value="Unassembled WGS sequence"/>
</dbReference>
<comment type="caution">
    <text evidence="1">The sequence shown here is derived from an EMBL/GenBank/DDBJ whole genome shotgun (WGS) entry which is preliminary data.</text>
</comment>
<dbReference type="EMBL" id="JACJLA010000010">
    <property type="protein sequence ID" value="MBM6912997.1"/>
    <property type="molecule type" value="Genomic_DNA"/>
</dbReference>
<keyword evidence="2" id="KW-1185">Reference proteome</keyword>
<proteinExistence type="predicted"/>
<gene>
    <name evidence="1" type="ORF">H6A01_06645</name>
</gene>
<evidence type="ECO:0000313" key="1">
    <source>
        <dbReference type="EMBL" id="MBM6912997.1"/>
    </source>
</evidence>
<sequence length="172" mass="19661">MPKNIKSEAFEKFLVDEQITCFDKRDIGDEDGTVVYRSYIQTDIGDMPIFVLLDATIYSVIRVLVGGGVVTNDNYNAIVDFINRENSVYKNFKYYVEKDDDSVYLDCIYISSNTAFEPQLLYVLMNQIVKYMPGVTAELKQVMNIDVLPNPFAAHEHHHAHDDAAMESEKQS</sequence>
<evidence type="ECO:0008006" key="3">
    <source>
        <dbReference type="Google" id="ProtNLM"/>
    </source>
</evidence>
<organism evidence="1 2">
    <name type="scientific">Veillonella magna</name>
    <dbReference type="NCBI Taxonomy" id="464322"/>
    <lineage>
        <taxon>Bacteria</taxon>
        <taxon>Bacillati</taxon>
        <taxon>Bacillota</taxon>
        <taxon>Negativicutes</taxon>
        <taxon>Veillonellales</taxon>
        <taxon>Veillonellaceae</taxon>
        <taxon>Veillonella</taxon>
    </lineage>
</organism>
<protein>
    <recommendedName>
        <fullName evidence="3">Histidine kinase</fullName>
    </recommendedName>
</protein>
<reference evidence="1 2" key="1">
    <citation type="journal article" date="2021" name="Sci. Rep.">
        <title>The distribution of antibiotic resistance genes in chicken gut microbiota commensals.</title>
        <authorList>
            <person name="Juricova H."/>
            <person name="Matiasovicova J."/>
            <person name="Kubasova T."/>
            <person name="Cejkova D."/>
            <person name="Rychlik I."/>
        </authorList>
    </citation>
    <scope>NUCLEOTIDE SEQUENCE [LARGE SCALE GENOMIC DNA]</scope>
    <source>
        <strain evidence="1 2">An537</strain>
    </source>
</reference>
<dbReference type="RefSeq" id="WP_205087988.1">
    <property type="nucleotide sequence ID" value="NZ_JACJLA010000010.1"/>
</dbReference>
<evidence type="ECO:0000313" key="2">
    <source>
        <dbReference type="Proteomes" id="UP000707138"/>
    </source>
</evidence>
<name>A0ABS2GGP7_9FIRM</name>
<accession>A0ABS2GGP7</accession>